<sequence>MAALVARMSESRNAYRVLVGRPEGKRPLGRPRRRWEDNIKINLRKVGYNATVNEWVYQSNPRTLQKLEDNIELEIRRILVEDLGRANENIFPRYSTYMGEEDRYFQHLLITDIHGAINEGLTSLRKELRIYALEGVFPDHSRGTLSLEAAVYPLQLCLGEPRRLTQGFQTIWPVAWRRLQILELRICNMRQVIRILQFKISRADLVWLRLEAWKGNKIVNEEGERLCPLCREKDSYKHILLQSVELEHVRRKYLPPRC</sequence>
<dbReference type="Proteomes" id="UP001148838">
    <property type="component" value="Unassembled WGS sequence"/>
</dbReference>
<dbReference type="EMBL" id="JAJSOF020000023">
    <property type="protein sequence ID" value="KAJ4435895.1"/>
    <property type="molecule type" value="Genomic_DNA"/>
</dbReference>
<protein>
    <submittedName>
        <fullName evidence="1">Uncharacterized protein</fullName>
    </submittedName>
</protein>
<organism evidence="1 2">
    <name type="scientific">Periplaneta americana</name>
    <name type="common">American cockroach</name>
    <name type="synonym">Blatta americana</name>
    <dbReference type="NCBI Taxonomy" id="6978"/>
    <lineage>
        <taxon>Eukaryota</taxon>
        <taxon>Metazoa</taxon>
        <taxon>Ecdysozoa</taxon>
        <taxon>Arthropoda</taxon>
        <taxon>Hexapoda</taxon>
        <taxon>Insecta</taxon>
        <taxon>Pterygota</taxon>
        <taxon>Neoptera</taxon>
        <taxon>Polyneoptera</taxon>
        <taxon>Dictyoptera</taxon>
        <taxon>Blattodea</taxon>
        <taxon>Blattoidea</taxon>
        <taxon>Blattidae</taxon>
        <taxon>Blattinae</taxon>
        <taxon>Periplaneta</taxon>
    </lineage>
</organism>
<proteinExistence type="predicted"/>
<evidence type="ECO:0000313" key="1">
    <source>
        <dbReference type="EMBL" id="KAJ4435895.1"/>
    </source>
</evidence>
<name>A0ABQ8SP00_PERAM</name>
<evidence type="ECO:0000313" key="2">
    <source>
        <dbReference type="Proteomes" id="UP001148838"/>
    </source>
</evidence>
<keyword evidence="2" id="KW-1185">Reference proteome</keyword>
<accession>A0ABQ8SP00</accession>
<gene>
    <name evidence="1" type="ORF">ANN_18515</name>
</gene>
<reference evidence="1 2" key="1">
    <citation type="journal article" date="2022" name="Allergy">
        <title>Genome assembly and annotation of Periplaneta americana reveal a comprehensive cockroach allergen profile.</title>
        <authorList>
            <person name="Wang L."/>
            <person name="Xiong Q."/>
            <person name="Saelim N."/>
            <person name="Wang L."/>
            <person name="Nong W."/>
            <person name="Wan A.T."/>
            <person name="Shi M."/>
            <person name="Liu X."/>
            <person name="Cao Q."/>
            <person name="Hui J.H.L."/>
            <person name="Sookrung N."/>
            <person name="Leung T.F."/>
            <person name="Tungtrongchitr A."/>
            <person name="Tsui S.K.W."/>
        </authorList>
    </citation>
    <scope>NUCLEOTIDE SEQUENCE [LARGE SCALE GENOMIC DNA]</scope>
    <source>
        <strain evidence="1">PWHHKU_190912</strain>
    </source>
</reference>
<comment type="caution">
    <text evidence="1">The sequence shown here is derived from an EMBL/GenBank/DDBJ whole genome shotgun (WGS) entry which is preliminary data.</text>
</comment>